<evidence type="ECO:0000256" key="1">
    <source>
        <dbReference type="SAM" id="Phobius"/>
    </source>
</evidence>
<dbReference type="AlphaFoldDB" id="A0A1M6T646"/>
<evidence type="ECO:0000313" key="2">
    <source>
        <dbReference type="EMBL" id="SHK52356.1"/>
    </source>
</evidence>
<keyword evidence="1" id="KW-1133">Transmembrane helix</keyword>
<sequence>MNGPGQAHADLLARLEPDHRVRRGDRPLHGCAFLLLVVPAALVAGLLLGLVLADLAGAALRRAAFAEEGVPVRATVLETTATRLKVVFTTADGATVTTWAEGEYRPHPEHAVPLVHLAGDPAVARAADHAPRPGWPLPAACCVLASAALFSLHHRLGFRAGWFVRRLRVHVRGPAERPRPVVPLLVTAAVLAALAAVPAVLVPAADRTAVISGQGYTALAAVPPLLLCAVAALVRAALRYAEDRPLTRLPRPFRPLPRGTARTALALSAAAALTALALYGSPAPVSRPVPGTAEVVGVVAGDGRPRLELRYEADGIVHHRSVEVGRGAGEGLLEDGTVAIVWDADDPGRVRLR</sequence>
<proteinExistence type="predicted"/>
<keyword evidence="3" id="KW-1185">Reference proteome</keyword>
<dbReference type="STRING" id="758803.SAMN05421803_12254"/>
<gene>
    <name evidence="2" type="ORF">SAMN05421803_12254</name>
</gene>
<reference evidence="2 3" key="1">
    <citation type="submission" date="2016-11" db="EMBL/GenBank/DDBJ databases">
        <authorList>
            <person name="Jaros S."/>
            <person name="Januszkiewicz K."/>
            <person name="Wedrychowicz H."/>
        </authorList>
    </citation>
    <scope>NUCLEOTIDE SEQUENCE [LARGE SCALE GENOMIC DNA]</scope>
    <source>
        <strain evidence="2 3">CGMCC 4.5723</strain>
    </source>
</reference>
<feature type="transmembrane region" description="Helical" evidence="1">
    <location>
        <begin position="30"/>
        <end position="53"/>
    </location>
</feature>
<dbReference type="RefSeq" id="WP_073382769.1">
    <property type="nucleotide sequence ID" value="NZ_FQZK01000022.1"/>
</dbReference>
<name>A0A1M6T646_9ACTN</name>
<organism evidence="2 3">
    <name type="scientific">Nocardiopsis flavescens</name>
    <dbReference type="NCBI Taxonomy" id="758803"/>
    <lineage>
        <taxon>Bacteria</taxon>
        <taxon>Bacillati</taxon>
        <taxon>Actinomycetota</taxon>
        <taxon>Actinomycetes</taxon>
        <taxon>Streptosporangiales</taxon>
        <taxon>Nocardiopsidaceae</taxon>
        <taxon>Nocardiopsis</taxon>
    </lineage>
</organism>
<keyword evidence="1" id="KW-0812">Transmembrane</keyword>
<evidence type="ECO:0000313" key="3">
    <source>
        <dbReference type="Proteomes" id="UP000184452"/>
    </source>
</evidence>
<accession>A0A1M6T646</accession>
<protein>
    <submittedName>
        <fullName evidence="2">Uncharacterized protein</fullName>
    </submittedName>
</protein>
<feature type="transmembrane region" description="Helical" evidence="1">
    <location>
        <begin position="137"/>
        <end position="158"/>
    </location>
</feature>
<feature type="transmembrane region" description="Helical" evidence="1">
    <location>
        <begin position="216"/>
        <end position="238"/>
    </location>
</feature>
<dbReference type="Proteomes" id="UP000184452">
    <property type="component" value="Unassembled WGS sequence"/>
</dbReference>
<feature type="transmembrane region" description="Helical" evidence="1">
    <location>
        <begin position="181"/>
        <end position="204"/>
    </location>
</feature>
<keyword evidence="1" id="KW-0472">Membrane</keyword>
<dbReference type="EMBL" id="FQZK01000022">
    <property type="protein sequence ID" value="SHK52356.1"/>
    <property type="molecule type" value="Genomic_DNA"/>
</dbReference>